<comment type="caution">
    <text evidence="1">The sequence shown here is derived from an EMBL/GenBank/DDBJ whole genome shotgun (WGS) entry which is preliminary data.</text>
</comment>
<organism evidence="1 2">
    <name type="scientific">Hericium alpestre</name>
    <dbReference type="NCBI Taxonomy" id="135208"/>
    <lineage>
        <taxon>Eukaryota</taxon>
        <taxon>Fungi</taxon>
        <taxon>Dikarya</taxon>
        <taxon>Basidiomycota</taxon>
        <taxon>Agaricomycotina</taxon>
        <taxon>Agaricomycetes</taxon>
        <taxon>Russulales</taxon>
        <taxon>Hericiaceae</taxon>
        <taxon>Hericium</taxon>
    </lineage>
</organism>
<sequence length="168" mass="19119">MEADEKNISDRNLNYHMKLHFIKSGQSPDLVQQLCSARPLENLRSLSIQNSPPAWSSQNWIDTFGRCTALENVLLDGRNAVHYCGELLQPGHAPLLSLRTLSLMGLNFHDDIIHGSGGVSVFHKAFLAWLTAWKEMGPLFKLIIKDCRVTKAYVTKLKQILEVEWKYE</sequence>
<dbReference type="AlphaFoldDB" id="A0A4Y9ZHG6"/>
<dbReference type="Proteomes" id="UP000298061">
    <property type="component" value="Unassembled WGS sequence"/>
</dbReference>
<proteinExistence type="predicted"/>
<dbReference type="EMBL" id="SFCI01002838">
    <property type="protein sequence ID" value="TFY73457.1"/>
    <property type="molecule type" value="Genomic_DNA"/>
</dbReference>
<evidence type="ECO:0000313" key="1">
    <source>
        <dbReference type="EMBL" id="TFY73457.1"/>
    </source>
</evidence>
<reference evidence="1 2" key="1">
    <citation type="submission" date="2019-02" db="EMBL/GenBank/DDBJ databases">
        <title>Genome sequencing of the rare red list fungi Hericium alpestre (H. flagellum).</title>
        <authorList>
            <person name="Buettner E."/>
            <person name="Kellner H."/>
        </authorList>
    </citation>
    <scope>NUCLEOTIDE SEQUENCE [LARGE SCALE GENOMIC DNA]</scope>
    <source>
        <strain evidence="1 2">DSM 108284</strain>
    </source>
</reference>
<accession>A0A4Y9ZHG6</accession>
<keyword evidence="2" id="KW-1185">Reference proteome</keyword>
<gene>
    <name evidence="1" type="ORF">EWM64_g10556</name>
</gene>
<protein>
    <submittedName>
        <fullName evidence="1">Uncharacterized protein</fullName>
    </submittedName>
</protein>
<name>A0A4Y9ZHG6_9AGAM</name>
<evidence type="ECO:0000313" key="2">
    <source>
        <dbReference type="Proteomes" id="UP000298061"/>
    </source>
</evidence>
<dbReference type="SUPFAM" id="SSF52047">
    <property type="entry name" value="RNI-like"/>
    <property type="match status" value="1"/>
</dbReference>